<dbReference type="AlphaFoldDB" id="A0AAD4QVF6"/>
<proteinExistence type="predicted"/>
<protein>
    <submittedName>
        <fullName evidence="2">Serpentine type 7TM GPCR chemoreceptor srh domain-containing protein</fullName>
    </submittedName>
</protein>
<organism evidence="2 3">
    <name type="scientific">Ditylenchus destructor</name>
    <dbReference type="NCBI Taxonomy" id="166010"/>
    <lineage>
        <taxon>Eukaryota</taxon>
        <taxon>Metazoa</taxon>
        <taxon>Ecdysozoa</taxon>
        <taxon>Nematoda</taxon>
        <taxon>Chromadorea</taxon>
        <taxon>Rhabditida</taxon>
        <taxon>Tylenchina</taxon>
        <taxon>Tylenchomorpha</taxon>
        <taxon>Sphaerularioidea</taxon>
        <taxon>Anguinidae</taxon>
        <taxon>Anguininae</taxon>
        <taxon>Ditylenchus</taxon>
    </lineage>
</organism>
<accession>A0AAD4QVF6</accession>
<feature type="transmembrane region" description="Helical" evidence="1">
    <location>
        <begin position="195"/>
        <end position="215"/>
    </location>
</feature>
<evidence type="ECO:0000256" key="1">
    <source>
        <dbReference type="SAM" id="Phobius"/>
    </source>
</evidence>
<evidence type="ECO:0000313" key="2">
    <source>
        <dbReference type="EMBL" id="KAI1703821.1"/>
    </source>
</evidence>
<feature type="transmembrane region" description="Helical" evidence="1">
    <location>
        <begin position="12"/>
        <end position="38"/>
    </location>
</feature>
<dbReference type="Pfam" id="PF10318">
    <property type="entry name" value="7TM_GPCR_Srh"/>
    <property type="match status" value="1"/>
</dbReference>
<dbReference type="InterPro" id="IPR019422">
    <property type="entry name" value="7TM_GPCR_serpentine_rcpt_Srh"/>
</dbReference>
<dbReference type="PANTHER" id="PTHR46891">
    <property type="entry name" value="SERPENTINE RECEPTOR, CLASS H-RELATED"/>
    <property type="match status" value="1"/>
</dbReference>
<feature type="transmembrane region" description="Helical" evidence="1">
    <location>
        <begin position="110"/>
        <end position="135"/>
    </location>
</feature>
<feature type="transmembrane region" description="Helical" evidence="1">
    <location>
        <begin position="156"/>
        <end position="183"/>
    </location>
</feature>
<gene>
    <name evidence="2" type="ORF">DdX_14657</name>
</gene>
<feature type="transmembrane region" description="Helical" evidence="1">
    <location>
        <begin position="50"/>
        <end position="70"/>
    </location>
</feature>
<name>A0AAD4QVF6_9BILA</name>
<dbReference type="Proteomes" id="UP001201812">
    <property type="component" value="Unassembled WGS sequence"/>
</dbReference>
<keyword evidence="1" id="KW-0472">Membrane</keyword>
<comment type="caution">
    <text evidence="2">The sequence shown here is derived from an EMBL/GenBank/DDBJ whole genome shotgun (WGS) entry which is preliminary data.</text>
</comment>
<dbReference type="SUPFAM" id="SSF81321">
    <property type="entry name" value="Family A G protein-coupled receptor-like"/>
    <property type="match status" value="1"/>
</dbReference>
<keyword evidence="1" id="KW-0812">Transmembrane</keyword>
<keyword evidence="3" id="KW-1185">Reference proteome</keyword>
<keyword evidence="1" id="KW-1133">Transmembrane helix</keyword>
<sequence>MKPLGANAPVVAWVIYSELISIMGISLLLALVYRMAALRNKSHLLTTPKAIIAMGVFEVFYPIPAIYTGLALHPSEEESLAFIDENYPKMKNFYLTHSCTLFATTTDKVMPYFCVAIGQILLLSVGYTAVGIATIRGLKAVKIKRSEKTYRLQRSLAVSLFFQFALPGVMIVFSILSFAISGVLHLESAQVICQIAFLFATLHTTANGVIVMLLVRPYREFLFNLIPILRTWQKRKLHSNKEQVTSLTVRVKAAQSRTSFFQA</sequence>
<evidence type="ECO:0000313" key="3">
    <source>
        <dbReference type="Proteomes" id="UP001201812"/>
    </source>
</evidence>
<reference evidence="2" key="1">
    <citation type="submission" date="2022-01" db="EMBL/GenBank/DDBJ databases">
        <title>Genome Sequence Resource for Two Populations of Ditylenchus destructor, the Migratory Endoparasitic Phytonematode.</title>
        <authorList>
            <person name="Zhang H."/>
            <person name="Lin R."/>
            <person name="Xie B."/>
        </authorList>
    </citation>
    <scope>NUCLEOTIDE SEQUENCE</scope>
    <source>
        <strain evidence="2">BazhouSP</strain>
    </source>
</reference>
<dbReference type="EMBL" id="JAKKPZ010000076">
    <property type="protein sequence ID" value="KAI1703821.1"/>
    <property type="molecule type" value="Genomic_DNA"/>
</dbReference>